<keyword evidence="3" id="KW-1185">Reference proteome</keyword>
<comment type="caution">
    <text evidence="2">The sequence shown here is derived from an EMBL/GenBank/DDBJ whole genome shotgun (WGS) entry which is preliminary data.</text>
</comment>
<evidence type="ECO:0000313" key="3">
    <source>
        <dbReference type="Proteomes" id="UP000649328"/>
    </source>
</evidence>
<name>A0A8H7GUN9_9ASCO</name>
<evidence type="ECO:0000313" key="2">
    <source>
        <dbReference type="EMBL" id="KAF8004029.1"/>
    </source>
</evidence>
<dbReference type="Proteomes" id="UP000649328">
    <property type="component" value="Unassembled WGS sequence"/>
</dbReference>
<organism evidence="2 3">
    <name type="scientific">Metschnikowia pulcherrima</name>
    <dbReference type="NCBI Taxonomy" id="27326"/>
    <lineage>
        <taxon>Eukaryota</taxon>
        <taxon>Fungi</taxon>
        <taxon>Dikarya</taxon>
        <taxon>Ascomycota</taxon>
        <taxon>Saccharomycotina</taxon>
        <taxon>Pichiomycetes</taxon>
        <taxon>Metschnikowiaceae</taxon>
        <taxon>Metschnikowia</taxon>
    </lineage>
</organism>
<reference evidence="2" key="1">
    <citation type="submission" date="2020-10" db="EMBL/GenBank/DDBJ databases">
        <title>The Whole-Genome Sequence of Metschnikowia persimmonesis, a Novel Endophytic Yeast Species Isolated from Medicinal Plant Diospyros kaki Thumb.</title>
        <authorList>
            <person name="Rahmat E."/>
            <person name="Kang Y."/>
        </authorList>
    </citation>
    <scope>NUCLEOTIDE SEQUENCE</scope>
    <source>
        <strain evidence="2">KIOM G15050</strain>
    </source>
</reference>
<evidence type="ECO:0000256" key="1">
    <source>
        <dbReference type="SAM" id="MobiDB-lite"/>
    </source>
</evidence>
<gene>
    <name evidence="2" type="ORF">HF325_001477</name>
</gene>
<dbReference type="AlphaFoldDB" id="A0A8H7GUN9"/>
<accession>A0A8H7GUN9</accession>
<proteinExistence type="predicted"/>
<sequence length="73" mass="8268">MATDVDIDGDVAEIGSNMAFDRKFEEIIQSLAVEVKWDISIDQAWPKWVYRTSPHHERNGRGAPDQIISPRAS</sequence>
<feature type="region of interest" description="Disordered" evidence="1">
    <location>
        <begin position="52"/>
        <end position="73"/>
    </location>
</feature>
<dbReference type="EMBL" id="JACBPP010000002">
    <property type="protein sequence ID" value="KAF8004029.1"/>
    <property type="molecule type" value="Genomic_DNA"/>
</dbReference>
<protein>
    <submittedName>
        <fullName evidence="2">Uncharacterized protein</fullName>
    </submittedName>
</protein>